<protein>
    <submittedName>
        <fullName evidence="3">NAD-binding protein</fullName>
    </submittedName>
</protein>
<dbReference type="InterPro" id="IPR050721">
    <property type="entry name" value="Trk_Ktr_HKT_K-transport"/>
</dbReference>
<keyword evidence="1" id="KW-0812">Transmembrane</keyword>
<name>A0ABN3HJY9_9ACTN</name>
<evidence type="ECO:0000313" key="4">
    <source>
        <dbReference type="Proteomes" id="UP001501444"/>
    </source>
</evidence>
<evidence type="ECO:0000259" key="2">
    <source>
        <dbReference type="PROSITE" id="PS51201"/>
    </source>
</evidence>
<dbReference type="PANTHER" id="PTHR43833:SF11">
    <property type="entry name" value="VOLTAGE-GATED POTASSIUM CHANNEL KCH"/>
    <property type="match status" value="1"/>
</dbReference>
<keyword evidence="1" id="KW-1133">Transmembrane helix</keyword>
<gene>
    <name evidence="3" type="ORF">GCM10010170_090540</name>
</gene>
<keyword evidence="1" id="KW-0472">Membrane</keyword>
<accession>A0ABN3HJY9</accession>
<feature type="domain" description="RCK N-terminal" evidence="2">
    <location>
        <begin position="324"/>
        <end position="449"/>
    </location>
</feature>
<dbReference type="PANTHER" id="PTHR43833">
    <property type="entry name" value="POTASSIUM CHANNEL PROTEIN 2-RELATED-RELATED"/>
    <property type="match status" value="1"/>
</dbReference>
<keyword evidence="4" id="KW-1185">Reference proteome</keyword>
<reference evidence="3 4" key="1">
    <citation type="journal article" date="2019" name="Int. J. Syst. Evol. Microbiol.">
        <title>The Global Catalogue of Microorganisms (GCM) 10K type strain sequencing project: providing services to taxonomists for standard genome sequencing and annotation.</title>
        <authorList>
            <consortium name="The Broad Institute Genomics Platform"/>
            <consortium name="The Broad Institute Genome Sequencing Center for Infectious Disease"/>
            <person name="Wu L."/>
            <person name="Ma J."/>
        </authorList>
    </citation>
    <scope>NUCLEOTIDE SEQUENCE [LARGE SCALE GENOMIC DNA]</scope>
    <source>
        <strain evidence="3 4">JCM 3272</strain>
    </source>
</reference>
<dbReference type="SUPFAM" id="SSF51735">
    <property type="entry name" value="NAD(P)-binding Rossmann-fold domains"/>
    <property type="match status" value="2"/>
</dbReference>
<dbReference type="InterPro" id="IPR003148">
    <property type="entry name" value="RCK_N"/>
</dbReference>
<dbReference type="PROSITE" id="PS51201">
    <property type="entry name" value="RCK_N"/>
    <property type="match status" value="1"/>
</dbReference>
<dbReference type="RefSeq" id="WP_344618872.1">
    <property type="nucleotide sequence ID" value="NZ_BAAARV010000092.1"/>
</dbReference>
<dbReference type="EMBL" id="BAAARV010000092">
    <property type="protein sequence ID" value="GAA2382323.1"/>
    <property type="molecule type" value="Genomic_DNA"/>
</dbReference>
<feature type="transmembrane region" description="Helical" evidence="1">
    <location>
        <begin position="233"/>
        <end position="251"/>
    </location>
</feature>
<comment type="caution">
    <text evidence="3">The sequence shown here is derived from an EMBL/GenBank/DDBJ whole genome shotgun (WGS) entry which is preliminary data.</text>
</comment>
<evidence type="ECO:0000256" key="1">
    <source>
        <dbReference type="SAM" id="Phobius"/>
    </source>
</evidence>
<dbReference type="Gene3D" id="3.40.50.720">
    <property type="entry name" value="NAD(P)-binding Rossmann-like Domain"/>
    <property type="match status" value="2"/>
</dbReference>
<dbReference type="Pfam" id="PF02254">
    <property type="entry name" value="TrkA_N"/>
    <property type="match status" value="1"/>
</dbReference>
<evidence type="ECO:0000313" key="3">
    <source>
        <dbReference type="EMBL" id="GAA2382323.1"/>
    </source>
</evidence>
<dbReference type="InterPro" id="IPR036291">
    <property type="entry name" value="NAD(P)-bd_dom_sf"/>
</dbReference>
<feature type="transmembrane region" description="Helical" evidence="1">
    <location>
        <begin position="286"/>
        <end position="308"/>
    </location>
</feature>
<sequence length="582" mass="61314">MRKFVVWGDNALARRLVGELINTYSAQVTVIVPDLTANQAPEIADIRADDDPGERPVVIAARKLTKAVFETADLSDADAIAFVDTDDVANVDAALIAREVDPTIRVVLRMFNTVLGAGVVERLSNCAVLSASEIAAPAFVAAALGDSSPTTVRLSDGQQLVATDRSLANPGDIRCALADTAGADSLPVDEDRADLVLASVYGRRAELDRRRRKRRHPLRATRILLRGSGLRRVLVSSLAILALGTVAVAVARHVGVWRAVYFAVLTALGGANPDPDATTTAQAVDVVLVVAGVAIIPALTAAVVGIVVKARLAIASGGLTEPVSGHVVVVGLGNVGTRVVRELYDQGIDVVAVDRDERARGVQASRDLGLPVIIGDATNPDTLTAASVATARCLVVVTTADVTNLEAALLGRDLARRADPDVKLRVVLRLFEEDFARRIKTAFDIDLSRSVSYLAAPAFAASMVGSEVIDTIPVGRRVLLLAEVPVGAGSQLEGTYFREVSEPGLVRLVAVQTGRAGLGVGVQTFWAPEQNRWRTLDRTHTMVVVATRAGLVALLARAAGIDNPPPFHPPSAPPLLTPQPRG</sequence>
<organism evidence="3 4">
    <name type="scientific">Dactylosporangium salmoneum</name>
    <dbReference type="NCBI Taxonomy" id="53361"/>
    <lineage>
        <taxon>Bacteria</taxon>
        <taxon>Bacillati</taxon>
        <taxon>Actinomycetota</taxon>
        <taxon>Actinomycetes</taxon>
        <taxon>Micromonosporales</taxon>
        <taxon>Micromonosporaceae</taxon>
        <taxon>Dactylosporangium</taxon>
    </lineage>
</organism>
<proteinExistence type="predicted"/>
<dbReference type="Proteomes" id="UP001501444">
    <property type="component" value="Unassembled WGS sequence"/>
</dbReference>